<dbReference type="Proteomes" id="UP000008694">
    <property type="component" value="Unassembled WGS sequence"/>
</dbReference>
<proteinExistence type="predicted"/>
<dbReference type="InterPro" id="IPR053781">
    <property type="entry name" value="F-box_AtFBL13-like"/>
</dbReference>
<dbReference type="InterPro" id="IPR050232">
    <property type="entry name" value="FBL13/AtMIF1-like"/>
</dbReference>
<dbReference type="Pfam" id="PF24758">
    <property type="entry name" value="LRR_At5g56370"/>
    <property type="match status" value="2"/>
</dbReference>
<dbReference type="InterPro" id="IPR001810">
    <property type="entry name" value="F-box_dom"/>
</dbReference>
<sequence>MLGRKKSCSKGLSQRLKEDRISPLTESLLCQILNYLPTKDVVKTSILSTRWRSLWLSVPRLELDSRDFSDFNAFVSFCDRYFDSNRVLCINKLKLTIGDNEEDGFYLKSWIDAAAKRKLQHLNVHFLPQFHKIPLNLYKCETLVYLSLVKVTLAKGRIVSFPCMKTMHLEDNVYPNEATFKKLISCCPVLEDLTVIIYGKDTKSFPVHSRSLKRLTLVRISSFHSGAISGVVINAPLLCALSINDNTSKSFIVNNMGSSAKLDLSILFGLWDFDEASLTSRRSSIHRFLPGISKVKELMIRTRTFKDSDPNSKKMCFNENDLISNSLVPECLLSSLEFVDIKSSILVSVAGMKVSDSNKALWIKKLKLTIDESVDNGASYLKSWIDAAAKRKLQHLIVHSLPHFYKTPENLYECETLVYLQLFEVALNDAKFVSFPCMKTMHLEDNVYPNEATFKKLISCCPVLEDLTVIIYGKDTKSFPVHSRSLKRLTLVRVSSFHSGAISGVVINAPRLCSLRIKDNVSKSFIVKNIGSNAKLDLSILFGLWYFDEASVRSRRSSIHRFLPGILSVREMTIHPRTFMVYTYLICQSRVLGHVSITIHILLCLVPAHVPILGINTATSPA</sequence>
<organism evidence="3">
    <name type="scientific">Arabidopsis lyrata subsp. lyrata</name>
    <name type="common">Lyre-leaved rock-cress</name>
    <dbReference type="NCBI Taxonomy" id="81972"/>
    <lineage>
        <taxon>Eukaryota</taxon>
        <taxon>Viridiplantae</taxon>
        <taxon>Streptophyta</taxon>
        <taxon>Embryophyta</taxon>
        <taxon>Tracheophyta</taxon>
        <taxon>Spermatophyta</taxon>
        <taxon>Magnoliopsida</taxon>
        <taxon>eudicotyledons</taxon>
        <taxon>Gunneridae</taxon>
        <taxon>Pentapetalae</taxon>
        <taxon>rosids</taxon>
        <taxon>malvids</taxon>
        <taxon>Brassicales</taxon>
        <taxon>Brassicaceae</taxon>
        <taxon>Camelineae</taxon>
        <taxon>Arabidopsis</taxon>
    </lineage>
</organism>
<dbReference type="InterPro" id="IPR036047">
    <property type="entry name" value="F-box-like_dom_sf"/>
</dbReference>
<dbReference type="eggNOG" id="ENOG502RYTW">
    <property type="taxonomic scope" value="Eukaryota"/>
</dbReference>
<dbReference type="SMART" id="SM00256">
    <property type="entry name" value="FBOX"/>
    <property type="match status" value="1"/>
</dbReference>
<dbReference type="HOGENOM" id="CLU_439657_0_0_1"/>
<reference evidence="3" key="1">
    <citation type="journal article" date="2011" name="Nat. Genet.">
        <title>The Arabidopsis lyrata genome sequence and the basis of rapid genome size change.</title>
        <authorList>
            <person name="Hu T.T."/>
            <person name="Pattyn P."/>
            <person name="Bakker E.G."/>
            <person name="Cao J."/>
            <person name="Cheng J.-F."/>
            <person name="Clark R.M."/>
            <person name="Fahlgren N."/>
            <person name="Fawcett J.A."/>
            <person name="Grimwood J."/>
            <person name="Gundlach H."/>
            <person name="Haberer G."/>
            <person name="Hollister J.D."/>
            <person name="Ossowski S."/>
            <person name="Ottilar R.P."/>
            <person name="Salamov A.A."/>
            <person name="Schneeberger K."/>
            <person name="Spannagl M."/>
            <person name="Wang X."/>
            <person name="Yang L."/>
            <person name="Nasrallah M.E."/>
            <person name="Bergelson J."/>
            <person name="Carrington J.C."/>
            <person name="Gaut B.S."/>
            <person name="Schmutz J."/>
            <person name="Mayer K.F.X."/>
            <person name="Van de Peer Y."/>
            <person name="Grigoriev I.V."/>
            <person name="Nordborg M."/>
            <person name="Weigel D."/>
            <person name="Guo Y.-L."/>
        </authorList>
    </citation>
    <scope>NUCLEOTIDE SEQUENCE [LARGE SCALE GENOMIC DNA]</scope>
    <source>
        <strain evidence="3">cv. MN47</strain>
    </source>
</reference>
<dbReference type="EMBL" id="GL348720">
    <property type="protein sequence ID" value="EFH42245.1"/>
    <property type="molecule type" value="Genomic_DNA"/>
</dbReference>
<dbReference type="Gramene" id="scaffold_801855.1">
    <property type="protein sequence ID" value="scaffold_801855.1"/>
    <property type="gene ID" value="scaffold_801855.1"/>
</dbReference>
<name>D7MT18_ARALL</name>
<dbReference type="InterPro" id="IPR055411">
    <property type="entry name" value="LRR_FXL15/At3g58940/PEG3-like"/>
</dbReference>
<dbReference type="SUPFAM" id="SSF81383">
    <property type="entry name" value="F-box domain"/>
    <property type="match status" value="1"/>
</dbReference>
<dbReference type="CDD" id="cd22160">
    <property type="entry name" value="F-box_AtFBL13-like"/>
    <property type="match status" value="1"/>
</dbReference>
<dbReference type="Gene3D" id="1.20.1280.50">
    <property type="match status" value="1"/>
</dbReference>
<accession>D7MT18</accession>
<dbReference type="PANTHER" id="PTHR31900:SF25">
    <property type="entry name" value="FBD DOMAIN-CONTAINING PROTEIN"/>
    <property type="match status" value="1"/>
</dbReference>
<dbReference type="AlphaFoldDB" id="D7MT18"/>
<gene>
    <name evidence="2" type="ORF">ARALYDRAFT_918455</name>
</gene>
<dbReference type="SUPFAM" id="SSF52047">
    <property type="entry name" value="RNI-like"/>
    <property type="match status" value="2"/>
</dbReference>
<evidence type="ECO:0000313" key="2">
    <source>
        <dbReference type="EMBL" id="EFH42245.1"/>
    </source>
</evidence>
<dbReference type="Pfam" id="PF00646">
    <property type="entry name" value="F-box"/>
    <property type="match status" value="1"/>
</dbReference>
<keyword evidence="3" id="KW-1185">Reference proteome</keyword>
<protein>
    <recommendedName>
        <fullName evidence="1">F-box domain-containing protein</fullName>
    </recommendedName>
</protein>
<evidence type="ECO:0000259" key="1">
    <source>
        <dbReference type="SMART" id="SM00256"/>
    </source>
</evidence>
<evidence type="ECO:0000313" key="3">
    <source>
        <dbReference type="Proteomes" id="UP000008694"/>
    </source>
</evidence>
<dbReference type="PANTHER" id="PTHR31900">
    <property type="entry name" value="F-BOX/RNI SUPERFAMILY PROTEIN-RELATED"/>
    <property type="match status" value="1"/>
</dbReference>
<feature type="domain" description="F-box" evidence="1">
    <location>
        <begin position="24"/>
        <end position="63"/>
    </location>
</feature>